<dbReference type="EMBL" id="MFKF01000306">
    <property type="protein sequence ID" value="OGG46527.1"/>
    <property type="molecule type" value="Genomic_DNA"/>
</dbReference>
<dbReference type="Pfam" id="PF06181">
    <property type="entry name" value="Urate_ox_N"/>
    <property type="match status" value="1"/>
</dbReference>
<feature type="transmembrane region" description="Helical" evidence="1">
    <location>
        <begin position="106"/>
        <end position="128"/>
    </location>
</feature>
<evidence type="ECO:0000256" key="1">
    <source>
        <dbReference type="SAM" id="Phobius"/>
    </source>
</evidence>
<dbReference type="InterPro" id="IPR010389">
    <property type="entry name" value="Urate_ox_N"/>
</dbReference>
<feature type="transmembrane region" description="Helical" evidence="1">
    <location>
        <begin position="165"/>
        <end position="186"/>
    </location>
</feature>
<sequence length="259" mass="28328">MTPEEIVEAVLRWTHVIAAILWIGQTWLFIFFERNIRRREGSPHDALWMVHGGGYYYLEKQPFSAATPGKLHWFFGEAAVTWLTGAALMGMVIYKESTLIGLYSDFEYSTAVASGLGVVFGGFVVYSILLRTLPAKSGPLFALLALAGAAGAHYGLLQVMEPRPAFFHVGAAFGTIMAFNVVMGIIPAQKKILRALAEGREPDPKAGALGPLRSKHNSFLGVPVVFVMISSHYPLAYSTWVIVGIVLAGFAAAWLLRRK</sequence>
<evidence type="ECO:0000259" key="2">
    <source>
        <dbReference type="Pfam" id="PF06181"/>
    </source>
</evidence>
<accession>A0A1F6CC18</accession>
<feature type="transmembrane region" description="Helical" evidence="1">
    <location>
        <begin position="73"/>
        <end position="94"/>
    </location>
</feature>
<protein>
    <recommendedName>
        <fullName evidence="2">Urate oxidase N-terminal domain-containing protein</fullName>
    </recommendedName>
</protein>
<gene>
    <name evidence="3" type="ORF">A3F84_15925</name>
</gene>
<name>A0A1F6CC18_HANXR</name>
<keyword evidence="1" id="KW-0472">Membrane</keyword>
<keyword evidence="1" id="KW-1133">Transmembrane helix</keyword>
<feature type="transmembrane region" description="Helical" evidence="1">
    <location>
        <begin position="140"/>
        <end position="159"/>
    </location>
</feature>
<reference evidence="3 4" key="1">
    <citation type="journal article" date="2016" name="Nat. Commun.">
        <title>Thousands of microbial genomes shed light on interconnected biogeochemical processes in an aquifer system.</title>
        <authorList>
            <person name="Anantharaman K."/>
            <person name="Brown C.T."/>
            <person name="Hug L.A."/>
            <person name="Sharon I."/>
            <person name="Castelle C.J."/>
            <person name="Probst A.J."/>
            <person name="Thomas B.C."/>
            <person name="Singh A."/>
            <person name="Wilkins M.J."/>
            <person name="Karaoz U."/>
            <person name="Brodie E.L."/>
            <person name="Williams K.H."/>
            <person name="Hubbard S.S."/>
            <person name="Banfield J.F."/>
        </authorList>
    </citation>
    <scope>NUCLEOTIDE SEQUENCE [LARGE SCALE GENOMIC DNA]</scope>
    <source>
        <strain evidence="4">RIFCSPLOWO2_12_FULL_64_10</strain>
    </source>
</reference>
<organism evidence="3 4">
    <name type="scientific">Handelsmanbacteria sp. (strain RIFCSPLOWO2_12_FULL_64_10)</name>
    <dbReference type="NCBI Taxonomy" id="1817868"/>
    <lineage>
        <taxon>Bacteria</taxon>
        <taxon>Candidatus Handelsmaniibacteriota</taxon>
    </lineage>
</organism>
<feature type="domain" description="Urate oxidase N-terminal" evidence="2">
    <location>
        <begin position="5"/>
        <end position="249"/>
    </location>
</feature>
<feature type="transmembrane region" description="Helical" evidence="1">
    <location>
        <begin position="239"/>
        <end position="256"/>
    </location>
</feature>
<evidence type="ECO:0000313" key="3">
    <source>
        <dbReference type="EMBL" id="OGG46527.1"/>
    </source>
</evidence>
<proteinExistence type="predicted"/>
<dbReference type="AlphaFoldDB" id="A0A1F6CC18"/>
<feature type="transmembrane region" description="Helical" evidence="1">
    <location>
        <begin position="12"/>
        <end position="32"/>
    </location>
</feature>
<dbReference type="Proteomes" id="UP000178606">
    <property type="component" value="Unassembled WGS sequence"/>
</dbReference>
<comment type="caution">
    <text evidence="3">The sequence shown here is derived from an EMBL/GenBank/DDBJ whole genome shotgun (WGS) entry which is preliminary data.</text>
</comment>
<keyword evidence="1" id="KW-0812">Transmembrane</keyword>
<evidence type="ECO:0000313" key="4">
    <source>
        <dbReference type="Proteomes" id="UP000178606"/>
    </source>
</evidence>